<dbReference type="Pfam" id="PF05025">
    <property type="entry name" value="RbsD_FucU"/>
    <property type="match status" value="1"/>
</dbReference>
<dbReference type="STRING" id="35703.AL524_07255"/>
<dbReference type="Gene3D" id="3.40.1650.10">
    <property type="entry name" value="RbsD-like domain"/>
    <property type="match status" value="1"/>
</dbReference>
<comment type="catalytic activity">
    <reaction evidence="1">
        <text>beta-D-ribopyranose = beta-D-ribofuranose</text>
        <dbReference type="Rhea" id="RHEA:25432"/>
        <dbReference type="ChEBI" id="CHEBI:27476"/>
        <dbReference type="ChEBI" id="CHEBI:47002"/>
        <dbReference type="EC" id="5.4.99.62"/>
    </reaction>
</comment>
<comment type="catalytic activity">
    <reaction evidence="3">
        <text>alpha-L-fucose = beta-L-fucose</text>
        <dbReference type="Rhea" id="RHEA:25580"/>
        <dbReference type="ChEBI" id="CHEBI:42548"/>
        <dbReference type="ChEBI" id="CHEBI:42589"/>
        <dbReference type="EC" id="5.1.3.29"/>
    </reaction>
</comment>
<accession>A0A2S4RY76</accession>
<keyword evidence="2" id="KW-0413">Isomerase</keyword>
<dbReference type="Proteomes" id="UP000237003">
    <property type="component" value="Unassembled WGS sequence"/>
</dbReference>
<evidence type="ECO:0000256" key="3">
    <source>
        <dbReference type="ARBA" id="ARBA00036324"/>
    </source>
</evidence>
<dbReference type="OrthoDB" id="9805009at2"/>
<dbReference type="RefSeq" id="WP_103776054.1">
    <property type="nucleotide sequence ID" value="NZ_PQLX01000003.1"/>
</dbReference>
<dbReference type="PANTHER" id="PTHR31690:SF4">
    <property type="entry name" value="FUCOSE MUTAROTASE"/>
    <property type="match status" value="1"/>
</dbReference>
<protein>
    <submittedName>
        <fullName evidence="4">RbsD/FucU transporter</fullName>
    </submittedName>
</protein>
<dbReference type="GO" id="GO:0036373">
    <property type="term" value="F:L-fucose mutarotase activity"/>
    <property type="evidence" value="ECO:0007669"/>
    <property type="project" value="UniProtKB-EC"/>
</dbReference>
<dbReference type="InterPro" id="IPR007721">
    <property type="entry name" value="RbsD_FucU"/>
</dbReference>
<evidence type="ECO:0000313" key="4">
    <source>
        <dbReference type="EMBL" id="POU65733.1"/>
    </source>
</evidence>
<evidence type="ECO:0000256" key="2">
    <source>
        <dbReference type="ARBA" id="ARBA00023235"/>
    </source>
</evidence>
<evidence type="ECO:0000256" key="1">
    <source>
        <dbReference type="ARBA" id="ARBA00000223"/>
    </source>
</evidence>
<proteinExistence type="predicted"/>
<comment type="caution">
    <text evidence="4">The sequence shown here is derived from an EMBL/GenBank/DDBJ whole genome shotgun (WGS) entry which is preliminary data.</text>
</comment>
<gene>
    <name evidence="4" type="ORF">C3430_10530</name>
</gene>
<organism evidence="4 5">
    <name type="scientific">Citrobacter amalonaticus</name>
    <dbReference type="NCBI Taxonomy" id="35703"/>
    <lineage>
        <taxon>Bacteria</taxon>
        <taxon>Pseudomonadati</taxon>
        <taxon>Pseudomonadota</taxon>
        <taxon>Gammaproteobacteria</taxon>
        <taxon>Enterobacterales</taxon>
        <taxon>Enterobacteriaceae</taxon>
        <taxon>Citrobacter</taxon>
    </lineage>
</organism>
<dbReference type="GO" id="GO:0062193">
    <property type="term" value="F:D-ribose pyranase activity"/>
    <property type="evidence" value="ECO:0007669"/>
    <property type="project" value="UniProtKB-EC"/>
</dbReference>
<dbReference type="EMBL" id="PQLX01000003">
    <property type="protein sequence ID" value="POU65733.1"/>
    <property type="molecule type" value="Genomic_DNA"/>
</dbReference>
<sequence>MIKSEIIHPDLLQALALCGHKANILITDANYSFLTNSSPQARIIWLNFTPGMIGSVVILEKILGYINVEKATLMASPPEFDNTIEREYRGLLSEPIEFEHVERNAFYSLAKSSDTLLVIASGETRRFANILLTVAPTLS</sequence>
<dbReference type="GO" id="GO:0042806">
    <property type="term" value="F:fucose binding"/>
    <property type="evidence" value="ECO:0007669"/>
    <property type="project" value="TreeGrafter"/>
</dbReference>
<dbReference type="InterPro" id="IPR050443">
    <property type="entry name" value="RbsD/FucU_mutarotase"/>
</dbReference>
<dbReference type="InterPro" id="IPR023750">
    <property type="entry name" value="RbsD-like_sf"/>
</dbReference>
<dbReference type="SUPFAM" id="SSF102546">
    <property type="entry name" value="RbsD-like"/>
    <property type="match status" value="1"/>
</dbReference>
<dbReference type="GO" id="GO:0006004">
    <property type="term" value="P:fucose metabolic process"/>
    <property type="evidence" value="ECO:0007669"/>
    <property type="project" value="TreeGrafter"/>
</dbReference>
<dbReference type="AlphaFoldDB" id="A0A2S4RY76"/>
<dbReference type="PANTHER" id="PTHR31690">
    <property type="entry name" value="FUCOSE MUTAROTASE"/>
    <property type="match status" value="1"/>
</dbReference>
<reference evidence="4 5" key="1">
    <citation type="submission" date="2018-01" db="EMBL/GenBank/DDBJ databases">
        <title>Complete genome sequences of 14 Citrobacter spp. isolated from plant in Canada.</title>
        <authorList>
            <person name="Bhandare S.G."/>
            <person name="Colavecchio A."/>
            <person name="Jeukens J."/>
            <person name="Emond-Rheault J.-G."/>
            <person name="Freschi L."/>
            <person name="Hamel J."/>
            <person name="Kukavica-Ibrulj I."/>
            <person name="Levesque R."/>
            <person name="Goodridge L."/>
        </authorList>
    </citation>
    <scope>NUCLEOTIDE SEQUENCE [LARGE SCALE GENOMIC DNA]</scope>
    <source>
        <strain evidence="4 5">S1285</strain>
    </source>
</reference>
<evidence type="ECO:0000313" key="5">
    <source>
        <dbReference type="Proteomes" id="UP000237003"/>
    </source>
</evidence>
<name>A0A2S4RY76_CITAM</name>